<keyword evidence="1" id="KW-0808">Transferase</keyword>
<evidence type="ECO:0000313" key="1">
    <source>
        <dbReference type="EMBL" id="CAJ0688377.1"/>
    </source>
</evidence>
<dbReference type="SUPFAM" id="SSF89796">
    <property type="entry name" value="CoA-transferase family III (CaiB/BaiF)"/>
    <property type="match status" value="1"/>
</dbReference>
<dbReference type="Pfam" id="PF02515">
    <property type="entry name" value="CoA_transf_3"/>
    <property type="match status" value="1"/>
</dbReference>
<dbReference type="PANTHER" id="PTHR48228:SF5">
    <property type="entry name" value="ALPHA-METHYLACYL-COA RACEMASE"/>
    <property type="match status" value="1"/>
</dbReference>
<dbReference type="EMBL" id="CATVXE010000014">
    <property type="protein sequence ID" value="CAJ0688377.1"/>
    <property type="molecule type" value="Genomic_DNA"/>
</dbReference>
<protein>
    <submittedName>
        <fullName evidence="1">Acetyl-CoA:oxalate CoA-transferase</fullName>
        <ecNumber evidence="1">2.8.3.19</ecNumber>
    </submittedName>
</protein>
<organism evidence="1 3">
    <name type="scientific">Ralstonia mannitolilytica</name>
    <dbReference type="NCBI Taxonomy" id="105219"/>
    <lineage>
        <taxon>Bacteria</taxon>
        <taxon>Pseudomonadati</taxon>
        <taxon>Pseudomonadota</taxon>
        <taxon>Betaproteobacteria</taxon>
        <taxon>Burkholderiales</taxon>
        <taxon>Burkholderiaceae</taxon>
        <taxon>Ralstonia</taxon>
    </lineage>
</organism>
<comment type="caution">
    <text evidence="1">The sequence shown here is derived from an EMBL/GenBank/DDBJ whole genome shotgun (WGS) entry which is preliminary data.</text>
</comment>
<proteinExistence type="predicted"/>
<evidence type="ECO:0000313" key="3">
    <source>
        <dbReference type="Proteomes" id="UP001190002"/>
    </source>
</evidence>
<reference evidence="1 4" key="1">
    <citation type="submission" date="2023-07" db="EMBL/GenBank/DDBJ databases">
        <authorList>
            <person name="Peeters C."/>
        </authorList>
    </citation>
    <scope>NUCLEOTIDE SEQUENCE</scope>
    <source>
        <strain evidence="2 4">R-77569</strain>
        <strain evidence="1">R-77591</strain>
    </source>
</reference>
<gene>
    <name evidence="1" type="primary">uctC_2</name>
    <name evidence="2" type="synonym">uctC_1</name>
    <name evidence="2" type="ORF">R77569_00584</name>
    <name evidence="1" type="ORF">R77591_03241</name>
</gene>
<name>A0AAD2EKF6_9RALS</name>
<dbReference type="RefSeq" id="WP_104565963.1">
    <property type="nucleotide sequence ID" value="NZ_CATVXE010000014.1"/>
</dbReference>
<dbReference type="AlphaFoldDB" id="A0AAD2EKF6"/>
<evidence type="ECO:0000313" key="2">
    <source>
        <dbReference type="EMBL" id="CAJ0852183.1"/>
    </source>
</evidence>
<dbReference type="Gene3D" id="3.30.1540.10">
    <property type="entry name" value="formyl-coa transferase, domain 3"/>
    <property type="match status" value="1"/>
</dbReference>
<dbReference type="GO" id="GO:0016740">
    <property type="term" value="F:transferase activity"/>
    <property type="evidence" value="ECO:0007669"/>
    <property type="project" value="UniProtKB-KW"/>
</dbReference>
<keyword evidence="4" id="KW-1185">Reference proteome</keyword>
<dbReference type="PANTHER" id="PTHR48228">
    <property type="entry name" value="SUCCINYL-COA--D-CITRAMALATE COA-TRANSFERASE"/>
    <property type="match status" value="1"/>
</dbReference>
<dbReference type="InterPro" id="IPR003673">
    <property type="entry name" value="CoA-Trfase_fam_III"/>
</dbReference>
<sequence length="372" mass="39849">MTVSASSPDAPTATRHPLAGVRVLDLTRLLPGPAATRHLADLGAHVIKIEDPGPGDYARDMLRSSADREAGRPSLFFRSLNRGKTEERLDLKLAEGREALIEHVRHADVLIESFRPGVMARLGLGWDTLRAANPALVMCSISGYGQDGPLAHAAGHDINYVGYAGMLDQLAGADGAPIVPNVQIGDLLGGALTAVVGILAALVDARATGRGRYIDVSMTDSVFAHNLMAFFAVGARGKASPAGTDLLNGGVPCYGVYRTADDRFMAVGALELKFWQTMCDVIGRPAWKDRHWSLGQRIGGEDARSMQDELAALFRTATQAEWTARFADADCCVTPVLRMEEAMRHPLFTGRNSVVNENGAPVQLALPLRFAD</sequence>
<evidence type="ECO:0000313" key="4">
    <source>
        <dbReference type="Proteomes" id="UP001190452"/>
    </source>
</evidence>
<accession>A0AAD2EKF6</accession>
<dbReference type="Proteomes" id="UP001190002">
    <property type="component" value="Unassembled WGS sequence"/>
</dbReference>
<dbReference type="Proteomes" id="UP001190452">
    <property type="component" value="Unassembled WGS sequence"/>
</dbReference>
<dbReference type="InterPro" id="IPR050509">
    <property type="entry name" value="CoA-transferase_III"/>
</dbReference>
<dbReference type="InterPro" id="IPR023606">
    <property type="entry name" value="CoA-Trfase_III_dom_1_sf"/>
</dbReference>
<dbReference type="EMBL" id="CAUDKV010000002">
    <property type="protein sequence ID" value="CAJ0852183.1"/>
    <property type="molecule type" value="Genomic_DNA"/>
</dbReference>
<dbReference type="InterPro" id="IPR044855">
    <property type="entry name" value="CoA-Trfase_III_dom3_sf"/>
</dbReference>
<dbReference type="EC" id="2.8.3.19" evidence="1"/>
<dbReference type="Gene3D" id="3.40.50.10540">
    <property type="entry name" value="Crotonobetainyl-coa:carnitine coa-transferase, domain 1"/>
    <property type="match status" value="1"/>
</dbReference>